<name>A0A6J6CL94_9ZZZZ</name>
<dbReference type="InterPro" id="IPR024072">
    <property type="entry name" value="DHFR-like_dom_sf"/>
</dbReference>
<dbReference type="SUPFAM" id="SSF53597">
    <property type="entry name" value="Dihydrofolate reductase-like"/>
    <property type="match status" value="1"/>
</dbReference>
<evidence type="ECO:0000259" key="1">
    <source>
        <dbReference type="Pfam" id="PF01872"/>
    </source>
</evidence>
<evidence type="ECO:0000313" key="3">
    <source>
        <dbReference type="EMBL" id="CAB4627354.1"/>
    </source>
</evidence>
<reference evidence="2" key="1">
    <citation type="submission" date="2020-05" db="EMBL/GenBank/DDBJ databases">
        <authorList>
            <person name="Chiriac C."/>
            <person name="Salcher M."/>
            <person name="Ghai R."/>
            <person name="Kavagutti S V."/>
        </authorList>
    </citation>
    <scope>NUCLEOTIDE SEQUENCE</scope>
</reference>
<gene>
    <name evidence="2" type="ORF">UFOPK1440_01214</name>
    <name evidence="3" type="ORF">UFOPK1946_00929</name>
</gene>
<sequence length="170" mass="18068">MSVIATLNVGANGATTLAGTSAGISTAADRERFLKLHRRAGLHIAGANSAASELYSSTKIPLVILARSTQSNISHGREIINTSDGLKSVMREIKARFPAPIVVEAGPTLLTALVNEGCIDEIELSISPILGDGNFINHIELLSQFTITVDENIDGTRLLHGRYNGDSAYR</sequence>
<feature type="domain" description="Bacterial bifunctional deaminase-reductase C-terminal" evidence="1">
    <location>
        <begin position="60"/>
        <end position="130"/>
    </location>
</feature>
<evidence type="ECO:0000313" key="2">
    <source>
        <dbReference type="EMBL" id="CAB4552054.1"/>
    </source>
</evidence>
<dbReference type="InterPro" id="IPR002734">
    <property type="entry name" value="RibDG_C"/>
</dbReference>
<dbReference type="EMBL" id="CAEZSP010000109">
    <property type="protein sequence ID" value="CAB4552054.1"/>
    <property type="molecule type" value="Genomic_DNA"/>
</dbReference>
<dbReference type="Pfam" id="PF01872">
    <property type="entry name" value="RibD_C"/>
    <property type="match status" value="1"/>
</dbReference>
<organism evidence="2">
    <name type="scientific">freshwater metagenome</name>
    <dbReference type="NCBI Taxonomy" id="449393"/>
    <lineage>
        <taxon>unclassified sequences</taxon>
        <taxon>metagenomes</taxon>
        <taxon>ecological metagenomes</taxon>
    </lineage>
</organism>
<dbReference type="GO" id="GO:0008703">
    <property type="term" value="F:5-amino-6-(5-phosphoribosylamino)uracil reductase activity"/>
    <property type="evidence" value="ECO:0007669"/>
    <property type="project" value="InterPro"/>
</dbReference>
<dbReference type="AlphaFoldDB" id="A0A6J6CL94"/>
<proteinExistence type="predicted"/>
<dbReference type="Gene3D" id="3.40.430.10">
    <property type="entry name" value="Dihydrofolate Reductase, subunit A"/>
    <property type="match status" value="1"/>
</dbReference>
<dbReference type="GO" id="GO:0009231">
    <property type="term" value="P:riboflavin biosynthetic process"/>
    <property type="evidence" value="ECO:0007669"/>
    <property type="project" value="InterPro"/>
</dbReference>
<dbReference type="EMBL" id="CAEZVG010000058">
    <property type="protein sequence ID" value="CAB4627354.1"/>
    <property type="molecule type" value="Genomic_DNA"/>
</dbReference>
<protein>
    <submittedName>
        <fullName evidence="2">Unannotated protein</fullName>
    </submittedName>
</protein>
<accession>A0A6J6CL94</accession>